<accession>A0ABX3X3V3</accession>
<dbReference type="EMBL" id="NAFK01000160">
    <property type="protein sequence ID" value="OSJ28742.1"/>
    <property type="molecule type" value="Genomic_DNA"/>
</dbReference>
<reference evidence="1 2" key="1">
    <citation type="submission" date="2017-03" db="EMBL/GenBank/DDBJ databases">
        <title>Whole genome sequences of fourteen strains of Bradyrhizobium canariense and one strain of Bradyrhizobium japonicum isolated from Lupinus (Papilionoideae: Genisteae) species in Algeria.</title>
        <authorList>
            <person name="Crovadore J."/>
            <person name="Chekireb D."/>
            <person name="Brachmann A."/>
            <person name="Chablais R."/>
            <person name="Cochard B."/>
            <person name="Lefort F."/>
        </authorList>
    </citation>
    <scope>NUCLEOTIDE SEQUENCE [LARGE SCALE GENOMIC DNA]</scope>
    <source>
        <strain evidence="1 2">UBMAN05</strain>
    </source>
</reference>
<protein>
    <submittedName>
        <fullName evidence="1">Uncharacterized protein</fullName>
    </submittedName>
</protein>
<gene>
    <name evidence="1" type="ORF">BST63_16405</name>
</gene>
<dbReference type="Proteomes" id="UP000193884">
    <property type="component" value="Unassembled WGS sequence"/>
</dbReference>
<evidence type="ECO:0000313" key="2">
    <source>
        <dbReference type="Proteomes" id="UP000193884"/>
    </source>
</evidence>
<keyword evidence="2" id="KW-1185">Reference proteome</keyword>
<evidence type="ECO:0000313" key="1">
    <source>
        <dbReference type="EMBL" id="OSJ28742.1"/>
    </source>
</evidence>
<organism evidence="1 2">
    <name type="scientific">Bradyrhizobium canariense</name>
    <dbReference type="NCBI Taxonomy" id="255045"/>
    <lineage>
        <taxon>Bacteria</taxon>
        <taxon>Pseudomonadati</taxon>
        <taxon>Pseudomonadota</taxon>
        <taxon>Alphaproteobacteria</taxon>
        <taxon>Hyphomicrobiales</taxon>
        <taxon>Nitrobacteraceae</taxon>
        <taxon>Bradyrhizobium</taxon>
    </lineage>
</organism>
<proteinExistence type="predicted"/>
<sequence>MIRPISGCSTRNRNGKKEIQMNDYEAKRYIAEHVKVPRLHVTIAKGFILKNFHPTTSDLINCFLQSVEAKMPQKLVLHPSVDPVPTLDAVVSAISWQLSACEAIWGLIANAAVFPASTNMYGAHESLQWTTVVPGSGGSSSGFSLEEYSIQVPDRLALPKSSNPDVDLPLTDPDFYLKELNLPGLVPAVETALREAVQCLRHGLYLACLAMLGRASEAAWIETGLALASAIPAGSSIDGTKIGDQLQDPFVGIGRKIKIVLDSYSHQEVFGGITRASGVKLQDLRNCVVWADCVRESRNSIHYGAEPAMSNSYEKVATLLIGAVPHIRLLAALREAARKNA</sequence>
<comment type="caution">
    <text evidence="1">The sequence shown here is derived from an EMBL/GenBank/DDBJ whole genome shotgun (WGS) entry which is preliminary data.</text>
</comment>
<name>A0ABX3X3V3_9BRAD</name>